<sequence length="88" mass="9201">MDLATFALRGLTPNTDYDIFLTSGTKAPYPRDYALTTVRTDAKGGAMGQALGPVQRIAGGDLNTSGKTFSRVIVAPKAADSEPVLVAE</sequence>
<evidence type="ECO:0008006" key="3">
    <source>
        <dbReference type="Google" id="ProtNLM"/>
    </source>
</evidence>
<gene>
    <name evidence="1" type="ORF">ACFQT0_28350</name>
</gene>
<dbReference type="Proteomes" id="UP001596513">
    <property type="component" value="Unassembled WGS sequence"/>
</dbReference>
<organism evidence="1 2">
    <name type="scientific">Hymenobacter humi</name>
    <dbReference type="NCBI Taxonomy" id="1411620"/>
    <lineage>
        <taxon>Bacteria</taxon>
        <taxon>Pseudomonadati</taxon>
        <taxon>Bacteroidota</taxon>
        <taxon>Cytophagia</taxon>
        <taxon>Cytophagales</taxon>
        <taxon>Hymenobacteraceae</taxon>
        <taxon>Hymenobacter</taxon>
    </lineage>
</organism>
<comment type="caution">
    <text evidence="1">The sequence shown here is derived from an EMBL/GenBank/DDBJ whole genome shotgun (WGS) entry which is preliminary data.</text>
</comment>
<dbReference type="EMBL" id="JBHTEK010000004">
    <property type="protein sequence ID" value="MFC7670865.1"/>
    <property type="molecule type" value="Genomic_DNA"/>
</dbReference>
<evidence type="ECO:0000313" key="2">
    <source>
        <dbReference type="Proteomes" id="UP001596513"/>
    </source>
</evidence>
<proteinExistence type="predicted"/>
<protein>
    <recommendedName>
        <fullName evidence="3">Fibronectin type III domain-containing protein</fullName>
    </recommendedName>
</protein>
<name>A0ABW2UBJ7_9BACT</name>
<keyword evidence="2" id="KW-1185">Reference proteome</keyword>
<reference evidence="2" key="1">
    <citation type="journal article" date="2019" name="Int. J. Syst. Evol. Microbiol.">
        <title>The Global Catalogue of Microorganisms (GCM) 10K type strain sequencing project: providing services to taxonomists for standard genome sequencing and annotation.</title>
        <authorList>
            <consortium name="The Broad Institute Genomics Platform"/>
            <consortium name="The Broad Institute Genome Sequencing Center for Infectious Disease"/>
            <person name="Wu L."/>
            <person name="Ma J."/>
        </authorList>
    </citation>
    <scope>NUCLEOTIDE SEQUENCE [LARGE SCALE GENOMIC DNA]</scope>
    <source>
        <strain evidence="2">JCM 19635</strain>
    </source>
</reference>
<dbReference type="RefSeq" id="WP_380206629.1">
    <property type="nucleotide sequence ID" value="NZ_JBHTEK010000004.1"/>
</dbReference>
<accession>A0ABW2UBJ7</accession>
<evidence type="ECO:0000313" key="1">
    <source>
        <dbReference type="EMBL" id="MFC7670865.1"/>
    </source>
</evidence>